<gene>
    <name evidence="1" type="primary">jg25484</name>
    <name evidence="1" type="ORF">PAEG_LOCUS979</name>
</gene>
<dbReference type="OrthoDB" id="21128at2759"/>
<dbReference type="AlphaFoldDB" id="A0A8S4QJE7"/>
<dbReference type="EMBL" id="CAKXAJ010003263">
    <property type="protein sequence ID" value="CAH2208363.1"/>
    <property type="molecule type" value="Genomic_DNA"/>
</dbReference>
<proteinExistence type="predicted"/>
<protein>
    <submittedName>
        <fullName evidence="1">Jg25484 protein</fullName>
    </submittedName>
</protein>
<comment type="caution">
    <text evidence="1">The sequence shown here is derived from an EMBL/GenBank/DDBJ whole genome shotgun (WGS) entry which is preliminary data.</text>
</comment>
<sequence>TIMERLSTAIAKSLSEMVRDSFREALFESVVPVMEKAHAQIFRQINHAFQNGTKECESR</sequence>
<organism evidence="1 2">
    <name type="scientific">Pararge aegeria aegeria</name>
    <dbReference type="NCBI Taxonomy" id="348720"/>
    <lineage>
        <taxon>Eukaryota</taxon>
        <taxon>Metazoa</taxon>
        <taxon>Ecdysozoa</taxon>
        <taxon>Arthropoda</taxon>
        <taxon>Hexapoda</taxon>
        <taxon>Insecta</taxon>
        <taxon>Pterygota</taxon>
        <taxon>Neoptera</taxon>
        <taxon>Endopterygota</taxon>
        <taxon>Lepidoptera</taxon>
        <taxon>Glossata</taxon>
        <taxon>Ditrysia</taxon>
        <taxon>Papilionoidea</taxon>
        <taxon>Nymphalidae</taxon>
        <taxon>Satyrinae</taxon>
        <taxon>Satyrini</taxon>
        <taxon>Parargina</taxon>
        <taxon>Pararge</taxon>
    </lineage>
</organism>
<evidence type="ECO:0000313" key="2">
    <source>
        <dbReference type="Proteomes" id="UP000838756"/>
    </source>
</evidence>
<name>A0A8S4QJE7_9NEOP</name>
<evidence type="ECO:0000313" key="1">
    <source>
        <dbReference type="EMBL" id="CAH2208363.1"/>
    </source>
</evidence>
<feature type="non-terminal residue" evidence="1">
    <location>
        <position position="1"/>
    </location>
</feature>
<accession>A0A8S4QJE7</accession>
<dbReference type="Proteomes" id="UP000838756">
    <property type="component" value="Unassembled WGS sequence"/>
</dbReference>
<reference evidence="1" key="1">
    <citation type="submission" date="2022-03" db="EMBL/GenBank/DDBJ databases">
        <authorList>
            <person name="Lindestad O."/>
        </authorList>
    </citation>
    <scope>NUCLEOTIDE SEQUENCE</scope>
</reference>
<keyword evidence="2" id="KW-1185">Reference proteome</keyword>